<gene>
    <name evidence="1" type="ORF">Asppvi_002564</name>
</gene>
<sequence>MSNGQPTPPPSNTRELRSSNLHKIATLSTQAVFNDIERKIPQVTEFTELVYEDIPPEEGALICDSLADSSVVEEASARVHFNSFTKTLWVRIMPTELHDVHQRWCNYASRKWDSQGLLNPTESKLLDIGTGTRFRGFIGQRYLHSSKEPDVFIRPDTTPMPRIVIESGWSESWPRLQADKNLWLNGTNDVCLVMLLKWSKLTGNRASGTLELWRRNAAGGLISCQKNIFPVPVAPGADMIHITKLDVFGQHMVAGQNPNAVLPLQLSDLRDFARERMASMGLTPA</sequence>
<dbReference type="OrthoDB" id="76567at2759"/>
<organism evidence="1 2">
    <name type="scientific">Aspergillus pseudoviridinutans</name>
    <dbReference type="NCBI Taxonomy" id="1517512"/>
    <lineage>
        <taxon>Eukaryota</taxon>
        <taxon>Fungi</taxon>
        <taxon>Dikarya</taxon>
        <taxon>Ascomycota</taxon>
        <taxon>Pezizomycotina</taxon>
        <taxon>Eurotiomycetes</taxon>
        <taxon>Eurotiomycetidae</taxon>
        <taxon>Eurotiales</taxon>
        <taxon>Aspergillaceae</taxon>
        <taxon>Aspergillus</taxon>
        <taxon>Aspergillus subgen. Fumigati</taxon>
    </lineage>
</organism>
<dbReference type="EMBL" id="BHVY01000002">
    <property type="protein sequence ID" value="GIJ83734.1"/>
    <property type="molecule type" value="Genomic_DNA"/>
</dbReference>
<accession>A0A9P3B5A7</accession>
<evidence type="ECO:0000313" key="2">
    <source>
        <dbReference type="Proteomes" id="UP001043456"/>
    </source>
</evidence>
<name>A0A9P3B5A7_9EURO</name>
<keyword evidence="2" id="KW-1185">Reference proteome</keyword>
<dbReference type="GeneID" id="67001176"/>
<evidence type="ECO:0000313" key="1">
    <source>
        <dbReference type="EMBL" id="GIJ83734.1"/>
    </source>
</evidence>
<protein>
    <submittedName>
        <fullName evidence="1">Uncharacterized protein</fullName>
    </submittedName>
</protein>
<dbReference type="RefSeq" id="XP_043154481.1">
    <property type="nucleotide sequence ID" value="XM_043298546.1"/>
</dbReference>
<proteinExistence type="predicted"/>
<dbReference type="Proteomes" id="UP001043456">
    <property type="component" value="Unassembled WGS sequence"/>
</dbReference>
<comment type="caution">
    <text evidence="1">The sequence shown here is derived from an EMBL/GenBank/DDBJ whole genome shotgun (WGS) entry which is preliminary data.</text>
</comment>
<dbReference type="AlphaFoldDB" id="A0A9P3B5A7"/>
<reference evidence="1 2" key="1">
    <citation type="submission" date="2018-10" db="EMBL/GenBank/DDBJ databases">
        <title>Pan-genome distribution and transcriptional activeness of fungal secondary metabolism genes in Aspergillus section Fumigati.</title>
        <authorList>
            <person name="Takahashi H."/>
            <person name="Umemura M."/>
            <person name="Ninomiya A."/>
            <person name="Kusuya Y."/>
            <person name="Urayama S."/>
            <person name="Shimizu M."/>
            <person name="Watanabe A."/>
            <person name="Kamei K."/>
            <person name="Yaguchi T."/>
            <person name="Hagiwara D."/>
        </authorList>
    </citation>
    <scope>NUCLEOTIDE SEQUENCE [LARGE SCALE GENOMIC DNA]</scope>
    <source>
        <strain evidence="1 2">IFM 55266</strain>
    </source>
</reference>